<keyword evidence="2" id="KW-0732">Signal</keyword>
<dbReference type="EMBL" id="JAZDUA010000065">
    <property type="protein sequence ID" value="KAK7870016.1"/>
    <property type="molecule type" value="Genomic_DNA"/>
</dbReference>
<feature type="region of interest" description="Disordered" evidence="1">
    <location>
        <begin position="131"/>
        <end position="196"/>
    </location>
</feature>
<proteinExistence type="predicted"/>
<comment type="caution">
    <text evidence="3">The sequence shown here is derived from an EMBL/GenBank/DDBJ whole genome shotgun (WGS) entry which is preliminary data.</text>
</comment>
<dbReference type="AlphaFoldDB" id="A0AAN9ZAE1"/>
<gene>
    <name evidence="3" type="ORF">R5R35_011983</name>
</gene>
<dbReference type="Proteomes" id="UP001378592">
    <property type="component" value="Unassembled WGS sequence"/>
</dbReference>
<evidence type="ECO:0000256" key="1">
    <source>
        <dbReference type="SAM" id="MobiDB-lite"/>
    </source>
</evidence>
<evidence type="ECO:0000313" key="4">
    <source>
        <dbReference type="Proteomes" id="UP001378592"/>
    </source>
</evidence>
<organism evidence="3 4">
    <name type="scientific">Gryllus longicercus</name>
    <dbReference type="NCBI Taxonomy" id="2509291"/>
    <lineage>
        <taxon>Eukaryota</taxon>
        <taxon>Metazoa</taxon>
        <taxon>Ecdysozoa</taxon>
        <taxon>Arthropoda</taxon>
        <taxon>Hexapoda</taxon>
        <taxon>Insecta</taxon>
        <taxon>Pterygota</taxon>
        <taxon>Neoptera</taxon>
        <taxon>Polyneoptera</taxon>
        <taxon>Orthoptera</taxon>
        <taxon>Ensifera</taxon>
        <taxon>Gryllidea</taxon>
        <taxon>Grylloidea</taxon>
        <taxon>Gryllidae</taxon>
        <taxon>Gryllinae</taxon>
        <taxon>Gryllus</taxon>
    </lineage>
</organism>
<accession>A0AAN9ZAE1</accession>
<evidence type="ECO:0000313" key="3">
    <source>
        <dbReference type="EMBL" id="KAK7870016.1"/>
    </source>
</evidence>
<name>A0AAN9ZAE1_9ORTH</name>
<feature type="signal peptide" evidence="2">
    <location>
        <begin position="1"/>
        <end position="35"/>
    </location>
</feature>
<keyword evidence="4" id="KW-1185">Reference proteome</keyword>
<feature type="compositionally biased region" description="Low complexity" evidence="1">
    <location>
        <begin position="181"/>
        <end position="196"/>
    </location>
</feature>
<evidence type="ECO:0000256" key="2">
    <source>
        <dbReference type="SAM" id="SignalP"/>
    </source>
</evidence>
<protein>
    <submittedName>
        <fullName evidence="3">Uncharacterized protein</fullName>
    </submittedName>
</protein>
<reference evidence="3 4" key="1">
    <citation type="submission" date="2024-03" db="EMBL/GenBank/DDBJ databases">
        <title>The genome assembly and annotation of the cricket Gryllus longicercus Weissman &amp; Gray.</title>
        <authorList>
            <person name="Szrajer S."/>
            <person name="Gray D."/>
            <person name="Ylla G."/>
        </authorList>
    </citation>
    <scope>NUCLEOTIDE SEQUENCE [LARGE SCALE GENOMIC DNA]</scope>
    <source>
        <strain evidence="3">DAG 2021-001</strain>
        <tissue evidence="3">Whole body minus gut</tissue>
    </source>
</reference>
<feature type="chain" id="PRO_5042966306" evidence="2">
    <location>
        <begin position="36"/>
        <end position="325"/>
    </location>
</feature>
<sequence length="325" mass="33585">MPRGGRCAGTAPPAPPSQCVQVVALLLAALLPALLLPPPRAALALALAPSSRGPGLTPLRARSVSNRSVSLATRLCCAPPCDVLVLWRWQAEGRNQTVQENPEIHNTSGVLSFHAPNLRPGTRYRFSAEVRPVPQPSPTSASQPSAPPSPQPLLLPKRSPRVDGNSRGRIVADSLPPDPGLAPDGPGASGDAQGDAYADAGASCGAAEMQVAQEIRTCAGAAPRPNWATLRVDANGTSVCWAPAAAAAARCPGARIRYVLLLRPARSAHTHSSAAVARGSVVDHCDALADSCCDALPPPLLGHDVSAPPARLRSHKDRTLNILGL</sequence>